<evidence type="ECO:0000313" key="2">
    <source>
        <dbReference type="Proteomes" id="UP001230933"/>
    </source>
</evidence>
<name>A0AAX3ZYE1_RHOER</name>
<sequence length="139" mass="15156">MGSRHTTVTSSMFVPCVEIEVGPTVFEDAVFAGQQFERDVDRAVGDAGVNRPNNPLTTRSATIIASTYRLTTRLDVGRAVPAPARADPEGTPAFDVSIGEQLIEFIGYRFQGEHANEIINAIRHSATDSYDPQISERFA</sequence>
<organism evidence="1 2">
    <name type="scientific">Rhodococcus erythropolis</name>
    <name type="common">Arthrobacter picolinophilus</name>
    <dbReference type="NCBI Taxonomy" id="1833"/>
    <lineage>
        <taxon>Bacteria</taxon>
        <taxon>Bacillati</taxon>
        <taxon>Actinomycetota</taxon>
        <taxon>Actinomycetes</taxon>
        <taxon>Mycobacteriales</taxon>
        <taxon>Nocardiaceae</taxon>
        <taxon>Rhodococcus</taxon>
        <taxon>Rhodococcus erythropolis group</taxon>
    </lineage>
</organism>
<proteinExistence type="predicted"/>
<dbReference type="AlphaFoldDB" id="A0AAX3ZYE1"/>
<protein>
    <submittedName>
        <fullName evidence="1">Uncharacterized protein</fullName>
    </submittedName>
</protein>
<dbReference type="Proteomes" id="UP001230933">
    <property type="component" value="Chromosome"/>
</dbReference>
<reference evidence="1" key="1">
    <citation type="submission" date="2023-08" db="EMBL/GenBank/DDBJ databases">
        <title>Isolation and Characterization of Rhodococcus erythropolis MGMM8.</title>
        <authorList>
            <person name="Diabankana R.G.C."/>
            <person name="Afordoanyi D.M."/>
            <person name="Validov S.Z."/>
        </authorList>
    </citation>
    <scope>NUCLEOTIDE SEQUENCE</scope>
    <source>
        <strain evidence="1">MGMM8</strain>
    </source>
</reference>
<accession>A0AAX3ZYE1</accession>
<evidence type="ECO:0000313" key="1">
    <source>
        <dbReference type="EMBL" id="WMN01925.1"/>
    </source>
</evidence>
<dbReference type="EMBL" id="CP124545">
    <property type="protein sequence ID" value="WMN01925.1"/>
    <property type="molecule type" value="Genomic_DNA"/>
</dbReference>
<dbReference type="RefSeq" id="WP_308371493.1">
    <property type="nucleotide sequence ID" value="NZ_CP124545.1"/>
</dbReference>
<gene>
    <name evidence="1" type="ORF">QIE55_32025</name>
</gene>